<dbReference type="AlphaFoldDB" id="A0A1S1LCA7"/>
<accession>A0A1S1LCA7</accession>
<dbReference type="RefSeq" id="WP_070948074.1">
    <property type="nucleotide sequence ID" value="NZ_MLIQ01000049.1"/>
</dbReference>
<protein>
    <recommendedName>
        <fullName evidence="3">PknH-like extracellular domain-containing protein</fullName>
    </recommendedName>
</protein>
<dbReference type="InterPro" id="IPR038232">
    <property type="entry name" value="PknH-like_Extracell_sf"/>
</dbReference>
<feature type="transmembrane region" description="Helical" evidence="2">
    <location>
        <begin position="96"/>
        <end position="117"/>
    </location>
</feature>
<name>A0A1S1LCA7_MYCCH</name>
<dbReference type="Pfam" id="PF14032">
    <property type="entry name" value="PknH_C"/>
    <property type="match status" value="1"/>
</dbReference>
<feature type="compositionally biased region" description="Pro residues" evidence="1">
    <location>
        <begin position="15"/>
        <end position="32"/>
    </location>
</feature>
<dbReference type="InterPro" id="IPR026954">
    <property type="entry name" value="PknH-like_Extracell"/>
</dbReference>
<organism evidence="4 5">
    <name type="scientific">Mycobacteroides chelonae</name>
    <name type="common">Mycobacterium chelonae</name>
    <dbReference type="NCBI Taxonomy" id="1774"/>
    <lineage>
        <taxon>Bacteria</taxon>
        <taxon>Bacillati</taxon>
        <taxon>Actinomycetota</taxon>
        <taxon>Actinomycetes</taxon>
        <taxon>Mycobacteriales</taxon>
        <taxon>Mycobacteriaceae</taxon>
        <taxon>Mycobacteroides</taxon>
    </lineage>
</organism>
<comment type="caution">
    <text evidence="4">The sequence shown here is derived from an EMBL/GenBank/DDBJ whole genome shotgun (WGS) entry which is preliminary data.</text>
</comment>
<feature type="compositionally biased region" description="Polar residues" evidence="1">
    <location>
        <begin position="1"/>
        <end position="10"/>
    </location>
</feature>
<reference evidence="4 5" key="1">
    <citation type="submission" date="2016-10" db="EMBL/GenBank/DDBJ databases">
        <title>Evaluation of Human, Veterinary and Environmental Mycobacterium chelonae Isolates by Core Genome Phylogenomic Analysis, Targeted Gene Comparison, and Anti-microbial Susceptibility Patterns: A Tale of Mistaken Identities.</title>
        <authorList>
            <person name="Fogelson S.B."/>
            <person name="Camus A.C."/>
            <person name="Lorenz W."/>
            <person name="Vasireddy R."/>
            <person name="Vasireddy S."/>
            <person name="Smith T."/>
            <person name="Brown-Elliott B.A."/>
            <person name="Wallace R.J.Jr."/>
            <person name="Hasan N.A."/>
            <person name="Reischl U."/>
            <person name="Sanchez S."/>
        </authorList>
    </citation>
    <scope>NUCLEOTIDE SEQUENCE [LARGE SCALE GENOMIC DNA]</scope>
    <source>
        <strain evidence="4 5">15515</strain>
    </source>
</reference>
<feature type="region of interest" description="Disordered" evidence="1">
    <location>
        <begin position="235"/>
        <end position="257"/>
    </location>
</feature>
<keyword evidence="2" id="KW-0472">Membrane</keyword>
<dbReference type="Proteomes" id="UP000180043">
    <property type="component" value="Unassembled WGS sequence"/>
</dbReference>
<dbReference type="Gene3D" id="3.40.1000.70">
    <property type="entry name" value="PknH-like extracellular domain"/>
    <property type="match status" value="1"/>
</dbReference>
<feature type="compositionally biased region" description="Low complexity" evidence="1">
    <location>
        <begin position="242"/>
        <end position="257"/>
    </location>
</feature>
<dbReference type="EMBL" id="MLIQ01000049">
    <property type="protein sequence ID" value="OHU46051.1"/>
    <property type="molecule type" value="Genomic_DNA"/>
</dbReference>
<evidence type="ECO:0000256" key="1">
    <source>
        <dbReference type="SAM" id="MobiDB-lite"/>
    </source>
</evidence>
<feature type="region of interest" description="Disordered" evidence="1">
    <location>
        <begin position="1"/>
        <end position="73"/>
    </location>
</feature>
<keyword evidence="2" id="KW-1133">Transmembrane helix</keyword>
<proteinExistence type="predicted"/>
<evidence type="ECO:0000313" key="4">
    <source>
        <dbReference type="EMBL" id="OHU46051.1"/>
    </source>
</evidence>
<evidence type="ECO:0000259" key="3">
    <source>
        <dbReference type="Pfam" id="PF14032"/>
    </source>
</evidence>
<feature type="domain" description="PknH-like extracellular" evidence="3">
    <location>
        <begin position="142"/>
        <end position="316"/>
    </location>
</feature>
<keyword evidence="2" id="KW-0812">Transmembrane</keyword>
<gene>
    <name evidence="4" type="ORF">BKG82_27990</name>
</gene>
<evidence type="ECO:0000313" key="5">
    <source>
        <dbReference type="Proteomes" id="UP000180043"/>
    </source>
</evidence>
<sequence length="324" mass="33022">MTNGPQQQGNWPAPSGIPPAGAPGGVRPPSPSWPAAEPGGYPPPQMQPAGRPSMPAGAGYGPPPDDIDGPTAQIIPGQLHINQGGGAAAPRRRPRWIMPVALAAVVAVSAGITYAVAGRSGTGTPAPKAAGDTTYRVMPAKLLPNLDQVQQTTLLSLKPNGAVSIAVAPDPSIYPDICRLAASPIGQTAWGPAVSVASEGFTDNTATNFTASALIGLAVFSAPPAAADTFKKVSESARGCRESTQPSTDPSTTEPTTWTVTDVHTSEGEVTWNSTQKAPGTPWVCGKSYRLVGNLAAMASLCNQNPADTPSRLTDLVIAAATKQ</sequence>
<evidence type="ECO:0000256" key="2">
    <source>
        <dbReference type="SAM" id="Phobius"/>
    </source>
</evidence>